<protein>
    <submittedName>
        <fullName evidence="2">Uncharacterized protein</fullName>
    </submittedName>
</protein>
<dbReference type="EMBL" id="UINC01035620">
    <property type="protein sequence ID" value="SVB28312.1"/>
    <property type="molecule type" value="Genomic_DNA"/>
</dbReference>
<evidence type="ECO:0000313" key="2">
    <source>
        <dbReference type="EMBL" id="SVB28312.1"/>
    </source>
</evidence>
<accession>A0A382CR73</accession>
<name>A0A382CR73_9ZZZZ</name>
<dbReference type="AlphaFoldDB" id="A0A382CR73"/>
<keyword evidence="1" id="KW-0472">Membrane</keyword>
<feature type="transmembrane region" description="Helical" evidence="1">
    <location>
        <begin position="20"/>
        <end position="42"/>
    </location>
</feature>
<reference evidence="2" key="1">
    <citation type="submission" date="2018-05" db="EMBL/GenBank/DDBJ databases">
        <authorList>
            <person name="Lanie J.A."/>
            <person name="Ng W.-L."/>
            <person name="Kazmierczak K.M."/>
            <person name="Andrzejewski T.M."/>
            <person name="Davidsen T.M."/>
            <person name="Wayne K.J."/>
            <person name="Tettelin H."/>
            <person name="Glass J.I."/>
            <person name="Rusch D."/>
            <person name="Podicherti R."/>
            <person name="Tsui H.-C.T."/>
            <person name="Winkler M.E."/>
        </authorList>
    </citation>
    <scope>NUCLEOTIDE SEQUENCE</scope>
</reference>
<evidence type="ECO:0000256" key="1">
    <source>
        <dbReference type="SAM" id="Phobius"/>
    </source>
</evidence>
<keyword evidence="1" id="KW-1133">Transmembrane helix</keyword>
<proteinExistence type="predicted"/>
<sequence>MRLKNERQARRVHEGDWGEIRTATAFALIGFIIGAAAMYYSVAPPV</sequence>
<keyword evidence="1" id="KW-0812">Transmembrane</keyword>
<organism evidence="2">
    <name type="scientific">marine metagenome</name>
    <dbReference type="NCBI Taxonomy" id="408172"/>
    <lineage>
        <taxon>unclassified sequences</taxon>
        <taxon>metagenomes</taxon>
        <taxon>ecological metagenomes</taxon>
    </lineage>
</organism>
<gene>
    <name evidence="2" type="ORF">METZ01_LOCUS181166</name>
</gene>